<evidence type="ECO:0000256" key="1">
    <source>
        <dbReference type="ARBA" id="ARBA00023015"/>
    </source>
</evidence>
<keyword evidence="3" id="KW-0804">Transcription</keyword>
<dbReference type="InterPro" id="IPR018060">
    <property type="entry name" value="HTH_AraC"/>
</dbReference>
<dbReference type="PANTHER" id="PTHR46796">
    <property type="entry name" value="HTH-TYPE TRANSCRIPTIONAL ACTIVATOR RHAS-RELATED"/>
    <property type="match status" value="1"/>
</dbReference>
<sequence>MAGHVELIRRVEPLAEDWRSFAFGNGVFDSAGRRHTPLVEGVIRSPDDLLMVTLTGGATRLVVTSDCGHRYDGADYAGAVSFVPAGCERRLRLHGVQARWASLALRPGVLDAALGGRPRPGAFTNLRDPVVHGVLAEFSRQEAAGRLDAAYCDSLSLGLAHYLARREGPSSRPRRAEAMPAWRLRRIRDFVGAHLSRPIAIAELAACVGLSVGYFQRSFRAATGLTPLTYLHQVRTEYASRLLAEEGLSVAEAAARVGFVNASHFARVYRRIRGQSPGQKQ</sequence>
<name>A0ABW4N661_9CAUL</name>
<keyword evidence="1" id="KW-0805">Transcription regulation</keyword>
<evidence type="ECO:0000256" key="2">
    <source>
        <dbReference type="ARBA" id="ARBA00023125"/>
    </source>
</evidence>
<dbReference type="PANTHER" id="PTHR46796:SF6">
    <property type="entry name" value="ARAC SUBFAMILY"/>
    <property type="match status" value="1"/>
</dbReference>
<reference evidence="6" key="1">
    <citation type="journal article" date="2019" name="Int. J. Syst. Evol. Microbiol.">
        <title>The Global Catalogue of Microorganisms (GCM) 10K type strain sequencing project: providing services to taxonomists for standard genome sequencing and annotation.</title>
        <authorList>
            <consortium name="The Broad Institute Genomics Platform"/>
            <consortium name="The Broad Institute Genome Sequencing Center for Infectious Disease"/>
            <person name="Wu L."/>
            <person name="Ma J."/>
        </authorList>
    </citation>
    <scope>NUCLEOTIDE SEQUENCE [LARGE SCALE GENOMIC DNA]</scope>
    <source>
        <strain evidence="6">DFY28</strain>
    </source>
</reference>
<evidence type="ECO:0000313" key="5">
    <source>
        <dbReference type="EMBL" id="MFD1785627.1"/>
    </source>
</evidence>
<dbReference type="Proteomes" id="UP001597237">
    <property type="component" value="Unassembled WGS sequence"/>
</dbReference>
<keyword evidence="6" id="KW-1185">Reference proteome</keyword>
<accession>A0ABW4N661</accession>
<feature type="domain" description="HTH araC/xylS-type" evidence="4">
    <location>
        <begin position="185"/>
        <end position="281"/>
    </location>
</feature>
<proteinExistence type="predicted"/>
<gene>
    <name evidence="5" type="ORF">ACFSC0_19685</name>
</gene>
<dbReference type="InterPro" id="IPR050204">
    <property type="entry name" value="AraC_XylS_family_regulators"/>
</dbReference>
<dbReference type="PROSITE" id="PS01124">
    <property type="entry name" value="HTH_ARAC_FAMILY_2"/>
    <property type="match status" value="1"/>
</dbReference>
<evidence type="ECO:0000259" key="4">
    <source>
        <dbReference type="PROSITE" id="PS01124"/>
    </source>
</evidence>
<organism evidence="5 6">
    <name type="scientific">Phenylobacterium terrae</name>
    <dbReference type="NCBI Taxonomy" id="2665495"/>
    <lineage>
        <taxon>Bacteria</taxon>
        <taxon>Pseudomonadati</taxon>
        <taxon>Pseudomonadota</taxon>
        <taxon>Alphaproteobacteria</taxon>
        <taxon>Caulobacterales</taxon>
        <taxon>Caulobacteraceae</taxon>
        <taxon>Phenylobacterium</taxon>
    </lineage>
</organism>
<dbReference type="InterPro" id="IPR009057">
    <property type="entry name" value="Homeodomain-like_sf"/>
</dbReference>
<dbReference type="EMBL" id="JBHUEY010000012">
    <property type="protein sequence ID" value="MFD1785627.1"/>
    <property type="molecule type" value="Genomic_DNA"/>
</dbReference>
<dbReference type="Gene3D" id="1.10.10.60">
    <property type="entry name" value="Homeodomain-like"/>
    <property type="match status" value="1"/>
</dbReference>
<evidence type="ECO:0000313" key="6">
    <source>
        <dbReference type="Proteomes" id="UP001597237"/>
    </source>
</evidence>
<dbReference type="Pfam" id="PF12833">
    <property type="entry name" value="HTH_18"/>
    <property type="match status" value="1"/>
</dbReference>
<evidence type="ECO:0000256" key="3">
    <source>
        <dbReference type="ARBA" id="ARBA00023163"/>
    </source>
</evidence>
<comment type="caution">
    <text evidence="5">The sequence shown here is derived from an EMBL/GenBank/DDBJ whole genome shotgun (WGS) entry which is preliminary data.</text>
</comment>
<dbReference type="RefSeq" id="WP_377281665.1">
    <property type="nucleotide sequence ID" value="NZ_JBHRSI010000004.1"/>
</dbReference>
<protein>
    <submittedName>
        <fullName evidence="5">Helix-turn-helix domain-containing protein</fullName>
    </submittedName>
</protein>
<keyword evidence="2" id="KW-0238">DNA-binding</keyword>
<dbReference type="SUPFAM" id="SSF46689">
    <property type="entry name" value="Homeodomain-like"/>
    <property type="match status" value="2"/>
</dbReference>
<dbReference type="SMART" id="SM00342">
    <property type="entry name" value="HTH_ARAC"/>
    <property type="match status" value="1"/>
</dbReference>